<dbReference type="RefSeq" id="XP_049131966.1">
    <property type="nucleotide sequence ID" value="XM_049276009.1"/>
</dbReference>
<sequence>MYYFKEAGYISQVECHYNRSMDFRIESEYPHRTFAVTGFLPDTVGSAEWSEYIGQSPSSILAVGVARSTESPRRYISIAAGNHYRALNATQCTVDFLPTLFQVSVRVKDRSIVVTPLMGIKDFDTQRTLTRTAVRQFDLIANSFMSFHDSVLGNAFHSSIAAWNSSFNEMGHVPESSAVLLGLQNSLTAMTDSILAGYGAAQLMVGNLSEPAEAEVILDVFTIGSTACITAVALLNALAVAMFGFEILRKRQ</sequence>
<keyword evidence="1" id="KW-1133">Transmembrane helix</keyword>
<keyword evidence="3" id="KW-1185">Reference proteome</keyword>
<comment type="caution">
    <text evidence="2">The sequence shown here is derived from an EMBL/GenBank/DDBJ whole genome shotgun (WGS) entry which is preliminary data.</text>
</comment>
<dbReference type="EMBL" id="BQXU01000030">
    <property type="protein sequence ID" value="GKT49616.1"/>
    <property type="molecule type" value="Genomic_DNA"/>
</dbReference>
<gene>
    <name evidence="2" type="ORF">ColSpa_09797</name>
</gene>
<dbReference type="GeneID" id="73330599"/>
<feature type="transmembrane region" description="Helical" evidence="1">
    <location>
        <begin position="220"/>
        <end position="245"/>
    </location>
</feature>
<proteinExistence type="predicted"/>
<evidence type="ECO:0000256" key="1">
    <source>
        <dbReference type="SAM" id="Phobius"/>
    </source>
</evidence>
<dbReference type="AlphaFoldDB" id="A0AA37PCD7"/>
<organism evidence="2 3">
    <name type="scientific">Colletotrichum spaethianum</name>
    <dbReference type="NCBI Taxonomy" id="700344"/>
    <lineage>
        <taxon>Eukaryota</taxon>
        <taxon>Fungi</taxon>
        <taxon>Dikarya</taxon>
        <taxon>Ascomycota</taxon>
        <taxon>Pezizomycotina</taxon>
        <taxon>Sordariomycetes</taxon>
        <taxon>Hypocreomycetidae</taxon>
        <taxon>Glomerellales</taxon>
        <taxon>Glomerellaceae</taxon>
        <taxon>Colletotrichum</taxon>
        <taxon>Colletotrichum spaethianum species complex</taxon>
    </lineage>
</organism>
<protein>
    <submittedName>
        <fullName evidence="2">Uncharacterized protein</fullName>
    </submittedName>
</protein>
<accession>A0AA37PCD7</accession>
<keyword evidence="1" id="KW-0472">Membrane</keyword>
<evidence type="ECO:0000313" key="2">
    <source>
        <dbReference type="EMBL" id="GKT49616.1"/>
    </source>
</evidence>
<reference evidence="2 3" key="1">
    <citation type="submission" date="2022-03" db="EMBL/GenBank/DDBJ databases">
        <title>Genome data of Colletotrichum spp.</title>
        <authorList>
            <person name="Utami Y.D."/>
            <person name="Hiruma K."/>
        </authorList>
    </citation>
    <scope>NUCLEOTIDE SEQUENCE [LARGE SCALE GENOMIC DNA]</scope>
    <source>
        <strain evidence="2 3">MAFF 239500</strain>
    </source>
</reference>
<evidence type="ECO:0000313" key="3">
    <source>
        <dbReference type="Proteomes" id="UP001055115"/>
    </source>
</evidence>
<name>A0AA37PCD7_9PEZI</name>
<keyword evidence="1" id="KW-0812">Transmembrane</keyword>
<dbReference type="Proteomes" id="UP001055115">
    <property type="component" value="Unassembled WGS sequence"/>
</dbReference>